<name>A0A1E7XJN0_9LACO</name>
<dbReference type="EMBL" id="MIQE01000001">
    <property type="protein sequence ID" value="OFA13310.1"/>
    <property type="molecule type" value="Genomic_DNA"/>
</dbReference>
<protein>
    <submittedName>
        <fullName evidence="1">Uncharacterized protein</fullName>
    </submittedName>
</protein>
<evidence type="ECO:0000313" key="2">
    <source>
        <dbReference type="Proteomes" id="UP000177010"/>
    </source>
</evidence>
<dbReference type="AlphaFoldDB" id="A0A1E7XJN0"/>
<evidence type="ECO:0000313" key="1">
    <source>
        <dbReference type="EMBL" id="OFA13310.1"/>
    </source>
</evidence>
<gene>
    <name evidence="1" type="ORF">LASUN_00430</name>
</gene>
<organism evidence="1 2">
    <name type="scientific">Lentilactobacillus sunkii</name>
    <dbReference type="NCBI Taxonomy" id="481719"/>
    <lineage>
        <taxon>Bacteria</taxon>
        <taxon>Bacillati</taxon>
        <taxon>Bacillota</taxon>
        <taxon>Bacilli</taxon>
        <taxon>Lactobacillales</taxon>
        <taxon>Lactobacillaceae</taxon>
        <taxon>Lentilactobacillus</taxon>
    </lineage>
</organism>
<dbReference type="RefSeq" id="WP_109249109.1">
    <property type="nucleotide sequence ID" value="NZ_MIQE01000001.1"/>
</dbReference>
<accession>A0A1E7XJN0</accession>
<dbReference type="Proteomes" id="UP000177010">
    <property type="component" value="Unassembled WGS sequence"/>
</dbReference>
<comment type="caution">
    <text evidence="1">The sequence shown here is derived from an EMBL/GenBank/DDBJ whole genome shotgun (WGS) entry which is preliminary data.</text>
</comment>
<proteinExistence type="predicted"/>
<sequence length="71" mass="8074">MQFAFFHLTHLFSTCGIPESLKKAMDGTQGLRNLAPKSKLADLYKNQGDAMKDIQSYEKNLRGAWKNRKGK</sequence>
<reference evidence="1 2" key="1">
    <citation type="submission" date="2016-09" db="EMBL/GenBank/DDBJ databases">
        <title>Genome Sequence of Lactobacillus sunkii Strain CG01.</title>
        <authorList>
            <person name="Poehlein A."/>
            <person name="Gabris C."/>
            <person name="Bengelsdorf F.R."/>
            <person name="Duerre P."/>
            <person name="Daniel R."/>
        </authorList>
    </citation>
    <scope>NUCLEOTIDE SEQUENCE [LARGE SCALE GENOMIC DNA]</scope>
    <source>
        <strain evidence="1 2">CG_D</strain>
    </source>
</reference>